<dbReference type="AlphaFoldDB" id="A0A840TF73"/>
<keyword evidence="3" id="KW-0547">Nucleotide-binding</keyword>
<dbReference type="PANTHER" id="PTHR43335">
    <property type="entry name" value="ABC TRANSPORTER, ATP-BINDING PROTEIN"/>
    <property type="match status" value="1"/>
</dbReference>
<dbReference type="GO" id="GO:0016887">
    <property type="term" value="F:ATP hydrolysis activity"/>
    <property type="evidence" value="ECO:0007669"/>
    <property type="project" value="InterPro"/>
</dbReference>
<comment type="caution">
    <text evidence="6">The sequence shown here is derived from an EMBL/GenBank/DDBJ whole genome shotgun (WGS) entry which is preliminary data.</text>
</comment>
<evidence type="ECO:0000313" key="7">
    <source>
        <dbReference type="Proteomes" id="UP000557307"/>
    </source>
</evidence>
<dbReference type="SMART" id="SM00382">
    <property type="entry name" value="AAA"/>
    <property type="match status" value="1"/>
</dbReference>
<evidence type="ECO:0000256" key="1">
    <source>
        <dbReference type="ARBA" id="ARBA00005417"/>
    </source>
</evidence>
<dbReference type="InterPro" id="IPR027417">
    <property type="entry name" value="P-loop_NTPase"/>
</dbReference>
<dbReference type="GO" id="GO:0005524">
    <property type="term" value="F:ATP binding"/>
    <property type="evidence" value="ECO:0007669"/>
    <property type="project" value="UniProtKB-KW"/>
</dbReference>
<dbReference type="Proteomes" id="UP000557307">
    <property type="component" value="Unassembled WGS sequence"/>
</dbReference>
<dbReference type="SUPFAM" id="SSF52540">
    <property type="entry name" value="P-loop containing nucleoside triphosphate hydrolases"/>
    <property type="match status" value="1"/>
</dbReference>
<dbReference type="PROSITE" id="PS50893">
    <property type="entry name" value="ABC_TRANSPORTER_2"/>
    <property type="match status" value="1"/>
</dbReference>
<reference evidence="6 7" key="1">
    <citation type="submission" date="2020-08" db="EMBL/GenBank/DDBJ databases">
        <title>Genomic Encyclopedia of Type Strains, Phase IV (KMG-IV): sequencing the most valuable type-strain genomes for metagenomic binning, comparative biology and taxonomic classification.</title>
        <authorList>
            <person name="Goeker M."/>
        </authorList>
    </citation>
    <scope>NUCLEOTIDE SEQUENCE [LARGE SCALE GENOMIC DNA]</scope>
    <source>
        <strain evidence="6 7">DSM 105074</strain>
    </source>
</reference>
<dbReference type="Gene3D" id="3.40.50.300">
    <property type="entry name" value="P-loop containing nucleotide triphosphate hydrolases"/>
    <property type="match status" value="1"/>
</dbReference>
<keyword evidence="4 6" id="KW-0067">ATP-binding</keyword>
<feature type="domain" description="ABC transporter" evidence="5">
    <location>
        <begin position="4"/>
        <end position="230"/>
    </location>
</feature>
<dbReference type="Pfam" id="PF00005">
    <property type="entry name" value="ABC_tran"/>
    <property type="match status" value="1"/>
</dbReference>
<accession>A0A840TF73</accession>
<evidence type="ECO:0000256" key="4">
    <source>
        <dbReference type="ARBA" id="ARBA00022840"/>
    </source>
</evidence>
<comment type="similarity">
    <text evidence="1">Belongs to the ABC transporter superfamily.</text>
</comment>
<keyword evidence="7" id="KW-1185">Reference proteome</keyword>
<dbReference type="PANTHER" id="PTHR43335:SF4">
    <property type="entry name" value="ABC TRANSPORTER, ATP-BINDING PROTEIN"/>
    <property type="match status" value="1"/>
</dbReference>
<protein>
    <submittedName>
        <fullName evidence="6">ABC-2 type transport system ATP-binding protein</fullName>
    </submittedName>
</protein>
<gene>
    <name evidence="6" type="ORF">HNQ92_000887</name>
</gene>
<proteinExistence type="inferred from homology"/>
<organism evidence="6 7">
    <name type="scientific">Rhabdobacter roseus</name>
    <dbReference type="NCBI Taxonomy" id="1655419"/>
    <lineage>
        <taxon>Bacteria</taxon>
        <taxon>Pseudomonadati</taxon>
        <taxon>Bacteroidota</taxon>
        <taxon>Cytophagia</taxon>
        <taxon>Cytophagales</taxon>
        <taxon>Cytophagaceae</taxon>
        <taxon>Rhabdobacter</taxon>
    </lineage>
</organism>
<dbReference type="InterPro" id="IPR003593">
    <property type="entry name" value="AAA+_ATPase"/>
</dbReference>
<evidence type="ECO:0000256" key="3">
    <source>
        <dbReference type="ARBA" id="ARBA00022741"/>
    </source>
</evidence>
<dbReference type="PROSITE" id="PS00211">
    <property type="entry name" value="ABC_TRANSPORTER_1"/>
    <property type="match status" value="1"/>
</dbReference>
<evidence type="ECO:0000313" key="6">
    <source>
        <dbReference type="EMBL" id="MBB5282766.1"/>
    </source>
</evidence>
<sequence>MEVLRTHSLTKRFGPTLAVDGISIRVQPGEIYGFLGLNGAGKTTLIRMLLGLIRPDQGEVYLFEKKLSARFDAWNDVGYLVETPAAYPDLSVVENLQVYYQLRRLKDPKRIPALIDQLKLGTYAHTKAKNLSLGNQQRLGLAKALLHQPQLLLLDEPTNGLDPEGIVEVRQLLQALVAQGATVFLSSHILGEIAKVATRLGIIHEGRLVQELTNQELTQRLHRKLIVSTLDNPGALRQLSTLGYQVRLNEANELEITDPTALEQPEKIAQVLVEKGYSPRQLYRWEEDLERYFLRIIRNRPA</sequence>
<name>A0A840TF73_9BACT</name>
<evidence type="ECO:0000256" key="2">
    <source>
        <dbReference type="ARBA" id="ARBA00022448"/>
    </source>
</evidence>
<dbReference type="InterPro" id="IPR017871">
    <property type="entry name" value="ABC_transporter-like_CS"/>
</dbReference>
<dbReference type="RefSeq" id="WP_184171445.1">
    <property type="nucleotide sequence ID" value="NZ_JACHGF010000001.1"/>
</dbReference>
<evidence type="ECO:0000259" key="5">
    <source>
        <dbReference type="PROSITE" id="PS50893"/>
    </source>
</evidence>
<dbReference type="InterPro" id="IPR003439">
    <property type="entry name" value="ABC_transporter-like_ATP-bd"/>
</dbReference>
<keyword evidence="2" id="KW-0813">Transport</keyword>
<dbReference type="EMBL" id="JACHGF010000001">
    <property type="protein sequence ID" value="MBB5282766.1"/>
    <property type="molecule type" value="Genomic_DNA"/>
</dbReference>